<accession>A0A345L251</accession>
<protein>
    <submittedName>
        <fullName evidence="1">Uncharacterized protein</fullName>
    </submittedName>
</protein>
<sequence>MRLKEVDLTGWKFETEKHMGFRVMGQNQYWCYVTKPDGERLKFVSFQFGLMVNDHLSTYAWTDKGAERKFIKRVRKMVRDDIVEAESKTTKTL</sequence>
<dbReference type="KEGG" id="vg:55600036"/>
<evidence type="ECO:0000313" key="2">
    <source>
        <dbReference type="Proteomes" id="UP000258408"/>
    </source>
</evidence>
<gene>
    <name evidence="1" type="primary">246</name>
    <name evidence="1" type="ORF">SEA_BLUEEYEDBEAUTY_246</name>
</gene>
<dbReference type="Proteomes" id="UP000258408">
    <property type="component" value="Segment"/>
</dbReference>
<name>A0A345L251_9CAUD</name>
<dbReference type="RefSeq" id="YP_009839407.1">
    <property type="nucleotide sequence ID" value="NC_048720.1"/>
</dbReference>
<reference evidence="1 2" key="1">
    <citation type="submission" date="2018-06" db="EMBL/GenBank/DDBJ databases">
        <authorList>
            <person name="Luttrell C.E."/>
            <person name="Myers K.N."/>
            <person name="Simpson A.N."/>
            <person name="Sulollari A."/>
            <person name="Suri N."/>
            <person name="Nayek S."/>
            <person name="Bhuiyan S."/>
            <person name="Smith B.R."/>
            <person name="Hughes L.E."/>
            <person name="Garlena R.A."/>
            <person name="Russell D.A."/>
            <person name="Pope W.H."/>
            <person name="Jacobs-Sera D."/>
            <person name="Hatfull G.F."/>
        </authorList>
    </citation>
    <scope>NUCLEOTIDE SEQUENCE [LARGE SCALE GENOMIC DNA]</scope>
</reference>
<proteinExistence type="predicted"/>
<organism evidence="1 2">
    <name type="scientific">Streptomyces phage Blueeyedbeauty</name>
    <dbReference type="NCBI Taxonomy" id="2250336"/>
    <lineage>
        <taxon>Viruses</taxon>
        <taxon>Duplodnaviria</taxon>
        <taxon>Heunggongvirae</taxon>
        <taxon>Uroviricota</taxon>
        <taxon>Caudoviricetes</taxon>
        <taxon>Stanwilliamsviridae</taxon>
        <taxon>Loccivirinae</taxon>
        <taxon>Annadreamyvirus</taxon>
        <taxon>Annadreamyvirus blueeyedbeauty</taxon>
    </lineage>
</organism>
<dbReference type="EMBL" id="MH536814">
    <property type="protein sequence ID" value="AXH49353.1"/>
    <property type="molecule type" value="Genomic_DNA"/>
</dbReference>
<keyword evidence="2" id="KW-1185">Reference proteome</keyword>
<dbReference type="GeneID" id="55600036"/>
<evidence type="ECO:0000313" key="1">
    <source>
        <dbReference type="EMBL" id="AXH49353.1"/>
    </source>
</evidence>